<protein>
    <submittedName>
        <fullName evidence="1">Uncharacterized protein</fullName>
    </submittedName>
</protein>
<dbReference type="Proteomes" id="UP000034192">
    <property type="component" value="Unassembled WGS sequence"/>
</dbReference>
<dbReference type="AlphaFoldDB" id="A0A0G1JA73"/>
<dbReference type="EMBL" id="LCHL01000027">
    <property type="protein sequence ID" value="KKT32309.1"/>
    <property type="molecule type" value="Genomic_DNA"/>
</dbReference>
<gene>
    <name evidence="1" type="ORF">UW21_C0027G0011</name>
</gene>
<comment type="caution">
    <text evidence="1">The sequence shown here is derived from an EMBL/GenBank/DDBJ whole genome shotgun (WGS) entry which is preliminary data.</text>
</comment>
<evidence type="ECO:0000313" key="2">
    <source>
        <dbReference type="Proteomes" id="UP000034192"/>
    </source>
</evidence>
<name>A0A0G1JA73_9BACT</name>
<evidence type="ECO:0000313" key="1">
    <source>
        <dbReference type="EMBL" id="KKT32309.1"/>
    </source>
</evidence>
<sequence>MPQIHYRKDTERTIHRVKKGKSFRSSVGRRCHKSGSGRLYSGNWGRCQGAQAIYLSSRVGEAQSREKI</sequence>
<reference evidence="1 2" key="1">
    <citation type="journal article" date="2015" name="Nature">
        <title>rRNA introns, odd ribosomes, and small enigmatic genomes across a large radiation of phyla.</title>
        <authorList>
            <person name="Brown C.T."/>
            <person name="Hug L.A."/>
            <person name="Thomas B.C."/>
            <person name="Sharon I."/>
            <person name="Castelle C.J."/>
            <person name="Singh A."/>
            <person name="Wilkins M.J."/>
            <person name="Williams K.H."/>
            <person name="Banfield J.F."/>
        </authorList>
    </citation>
    <scope>NUCLEOTIDE SEQUENCE [LARGE SCALE GENOMIC DNA]</scope>
</reference>
<accession>A0A0G1JA73</accession>
<organism evidence="1 2">
    <name type="scientific">Candidatus Woesebacteria bacterium GW2011_GWB1_44_11b</name>
    <dbReference type="NCBI Taxonomy" id="1618580"/>
    <lineage>
        <taxon>Bacteria</taxon>
        <taxon>Candidatus Woeseibacteriota</taxon>
    </lineage>
</organism>
<proteinExistence type="predicted"/>